<sequence length="180" mass="19551">MSYHGLIAAGFGGQGVMLFGQIISLAAMIDGKYTTWLPSYGPEMRGGTANCTVIISDEYIASPVLDEPNEVAAFNIPSMVKFEKALKENGLLLINSSVIDRKPERKDIHLVKVPANEIAEELGNLKVLNMVMLGAYLKITQAVSSEAVEEALKEKLTGKKKDLLEINLKAIKAGMKETVK</sequence>
<dbReference type="InterPro" id="IPR052554">
    <property type="entry name" value="2-oxoglutarate_synth_KorC"/>
</dbReference>
<dbReference type="EMBL" id="AZRL01000016">
    <property type="protein sequence ID" value="PNR96041.1"/>
    <property type="molecule type" value="Genomic_DNA"/>
</dbReference>
<dbReference type="SUPFAM" id="SSF53323">
    <property type="entry name" value="Pyruvate-ferredoxin oxidoreductase, PFOR, domain III"/>
    <property type="match status" value="1"/>
</dbReference>
<dbReference type="NCBIfam" id="TIGR02175">
    <property type="entry name" value="PorC_KorC"/>
    <property type="match status" value="1"/>
</dbReference>
<name>A0A2K1NZT5_9BACT</name>
<accession>A0A2K1NZT5</accession>
<protein>
    <submittedName>
        <fullName evidence="4">2-oxoacid:ferredoxin oxidoreductase subunit gamma</fullName>
    </submittedName>
</protein>
<evidence type="ECO:0000256" key="1">
    <source>
        <dbReference type="ARBA" id="ARBA00023002"/>
    </source>
</evidence>
<gene>
    <name evidence="4" type="ORF">X929_05900</name>
</gene>
<dbReference type="OrthoDB" id="9789125at2"/>
<comment type="caution">
    <text evidence="4">The sequence shown here is derived from an EMBL/GenBank/DDBJ whole genome shotgun (WGS) entry which is preliminary data.</text>
</comment>
<evidence type="ECO:0000313" key="5">
    <source>
        <dbReference type="Proteomes" id="UP000236434"/>
    </source>
</evidence>
<proteinExistence type="predicted"/>
<keyword evidence="2" id="KW-0812">Transmembrane</keyword>
<feature type="transmembrane region" description="Helical" evidence="2">
    <location>
        <begin position="6"/>
        <end position="29"/>
    </location>
</feature>
<reference evidence="4 5" key="1">
    <citation type="submission" date="2013-12" db="EMBL/GenBank/DDBJ databases">
        <title>Comparative genomics of Petrotoga isolates.</title>
        <authorList>
            <person name="Nesbo C.L."/>
            <person name="Charchuk R."/>
            <person name="Chow K."/>
        </authorList>
    </citation>
    <scope>NUCLEOTIDE SEQUENCE [LARGE SCALE GENOMIC DNA]</scope>
    <source>
        <strain evidence="4 5">DSM 13574</strain>
    </source>
</reference>
<keyword evidence="2" id="KW-1133">Transmembrane helix</keyword>
<dbReference type="RefSeq" id="WP_103067088.1">
    <property type="nucleotide sequence ID" value="NZ_AZRL01000016.1"/>
</dbReference>
<dbReference type="Proteomes" id="UP000236434">
    <property type="component" value="Unassembled WGS sequence"/>
</dbReference>
<dbReference type="AlphaFoldDB" id="A0A2K1NZT5"/>
<dbReference type="GO" id="GO:0016625">
    <property type="term" value="F:oxidoreductase activity, acting on the aldehyde or oxo group of donors, iron-sulfur protein as acceptor"/>
    <property type="evidence" value="ECO:0007669"/>
    <property type="project" value="InterPro"/>
</dbReference>
<dbReference type="Gene3D" id="3.40.920.10">
    <property type="entry name" value="Pyruvate-ferredoxin oxidoreductase, PFOR, domain III"/>
    <property type="match status" value="1"/>
</dbReference>
<dbReference type="InterPro" id="IPR019752">
    <property type="entry name" value="Pyrv/ketoisovalerate_OxRed_cat"/>
</dbReference>
<dbReference type="PANTHER" id="PTHR42730">
    <property type="entry name" value="2-OXOGLUTARATE SYNTHASE SUBUNIT KORC"/>
    <property type="match status" value="1"/>
</dbReference>
<keyword evidence="2" id="KW-0472">Membrane</keyword>
<keyword evidence="1" id="KW-0560">Oxidoreductase</keyword>
<feature type="domain" description="Pyruvate/ketoisovalerate oxidoreductase catalytic" evidence="3">
    <location>
        <begin position="12"/>
        <end position="175"/>
    </location>
</feature>
<dbReference type="PANTHER" id="PTHR42730:SF1">
    <property type="entry name" value="2-OXOGLUTARATE SYNTHASE SUBUNIT KORC"/>
    <property type="match status" value="1"/>
</dbReference>
<evidence type="ECO:0000256" key="2">
    <source>
        <dbReference type="SAM" id="Phobius"/>
    </source>
</evidence>
<dbReference type="Pfam" id="PF01558">
    <property type="entry name" value="POR"/>
    <property type="match status" value="1"/>
</dbReference>
<organism evidence="4 5">
    <name type="scientific">Petrotoga olearia DSM 13574</name>
    <dbReference type="NCBI Taxonomy" id="1122955"/>
    <lineage>
        <taxon>Bacteria</taxon>
        <taxon>Thermotogati</taxon>
        <taxon>Thermotogota</taxon>
        <taxon>Thermotogae</taxon>
        <taxon>Petrotogales</taxon>
        <taxon>Petrotogaceae</taxon>
        <taxon>Petrotoga</taxon>
    </lineage>
</organism>
<dbReference type="InterPro" id="IPR002869">
    <property type="entry name" value="Pyrv_flavodox_OxRed_cen"/>
</dbReference>
<evidence type="ECO:0000259" key="3">
    <source>
        <dbReference type="Pfam" id="PF01558"/>
    </source>
</evidence>
<dbReference type="InterPro" id="IPR011894">
    <property type="entry name" value="PorC_KorC"/>
</dbReference>
<evidence type="ECO:0000313" key="4">
    <source>
        <dbReference type="EMBL" id="PNR96041.1"/>
    </source>
</evidence>